<gene>
    <name evidence="1" type="ORF">MP11Mi_06660</name>
</gene>
<sequence>MVPDRRREPPIGVLVCPRWRGPPMGSAKTANEFYSPVAFAMISFDTFAGTSAYESKTME</sequence>
<protein>
    <submittedName>
        <fullName evidence="1">Uncharacterized protein</fullName>
    </submittedName>
</protein>
<name>A0AA97GVC7_9ACTN</name>
<reference evidence="1" key="1">
    <citation type="submission" date="2023-06" db="EMBL/GenBank/DDBJ databases">
        <title>Gordonia sp. nov. and Pseudochrobactrum sp. nov., two species isolated from the burying beetle Nicrophorus vespilloides.</title>
        <authorList>
            <person name="Poehlein A."/>
            <person name="Guzman J."/>
            <person name="Daniel R."/>
            <person name="Vilcinskas A."/>
        </authorList>
    </citation>
    <scope>NUCLEOTIDE SEQUENCE</scope>
    <source>
        <strain evidence="1">MP11Mi</strain>
    </source>
</reference>
<organism evidence="1">
    <name type="scientific">Gordonia sp. MP11Mi</name>
    <dbReference type="NCBI Taxonomy" id="3022769"/>
    <lineage>
        <taxon>Bacteria</taxon>
        <taxon>Bacillati</taxon>
        <taxon>Actinomycetota</taxon>
        <taxon>Actinomycetes</taxon>
        <taxon>Mycobacteriales</taxon>
        <taxon>Gordoniaceae</taxon>
        <taxon>Gordonia</taxon>
    </lineage>
</organism>
<evidence type="ECO:0000313" key="1">
    <source>
        <dbReference type="EMBL" id="WOC11593.1"/>
    </source>
</evidence>
<proteinExistence type="predicted"/>
<dbReference type="EMBL" id="CP128986">
    <property type="protein sequence ID" value="WOC11593.1"/>
    <property type="molecule type" value="Genomic_DNA"/>
</dbReference>
<accession>A0AA97GVC7</accession>
<dbReference type="AlphaFoldDB" id="A0AA97GVC7"/>